<dbReference type="Proteomes" id="UP001202867">
    <property type="component" value="Unassembled WGS sequence"/>
</dbReference>
<evidence type="ECO:0000313" key="1">
    <source>
        <dbReference type="EMBL" id="MCK0208395.1"/>
    </source>
</evidence>
<protein>
    <submittedName>
        <fullName evidence="1">Uncharacterized protein</fullName>
    </submittedName>
</protein>
<accession>A0ABT0DM80</accession>
<dbReference type="EMBL" id="JALKCG010000003">
    <property type="protein sequence ID" value="MCK0208395.1"/>
    <property type="molecule type" value="Genomic_DNA"/>
</dbReference>
<reference evidence="2" key="1">
    <citation type="submission" date="2023-07" db="EMBL/GenBank/DDBJ databases">
        <title>Ancylobacter moscoviensis sp. nov., facultatively methylotrophic bacteria from activated sludge and the reclassification of Starkeya novella (Starkey 1934) Kelly et al. 2000 as Ancylobacter novellus comb. nov., Starkeya koreensis Im et al. 2006 as Ancylobacter koreensis comb.nov., Angulomicrobium tetraedrale Vasil'eva et al. 1986 as Ancylobacter tetraedralis comb. nov., Angulomicrobium amanitiforme Fritz et al. 2004 as Ancylobacter amanitiformis comb. nov. and Methylorhabdus multivorans Doronina et al. 1996 as Ancylobacter multivorans comb. nov. and emended description of the genus Ancylobacter.</title>
        <authorList>
            <person name="Doronina N."/>
            <person name="Chemodurova A."/>
            <person name="Grouzdev D."/>
            <person name="Koziaeva V."/>
            <person name="Shi W."/>
            <person name="Wu L."/>
            <person name="Kaparullina E."/>
        </authorList>
    </citation>
    <scope>NUCLEOTIDE SEQUENCE [LARGE SCALE GENOMIC DNA]</scope>
    <source>
        <strain evidence="2">Jip08</strain>
    </source>
</reference>
<comment type="caution">
    <text evidence="1">The sequence shown here is derived from an EMBL/GenBank/DDBJ whole genome shotgun (WGS) entry which is preliminary data.</text>
</comment>
<dbReference type="RefSeq" id="WP_247200392.1">
    <property type="nucleotide sequence ID" value="NZ_JALKCG010000003.1"/>
</dbReference>
<organism evidence="1 2">
    <name type="scientific">Ancylobacter koreensis</name>
    <dbReference type="NCBI Taxonomy" id="266121"/>
    <lineage>
        <taxon>Bacteria</taxon>
        <taxon>Pseudomonadati</taxon>
        <taxon>Pseudomonadota</taxon>
        <taxon>Alphaproteobacteria</taxon>
        <taxon>Hyphomicrobiales</taxon>
        <taxon>Xanthobacteraceae</taxon>
        <taxon>Ancylobacter</taxon>
    </lineage>
</organism>
<name>A0ABT0DM80_9HYPH</name>
<proteinExistence type="predicted"/>
<gene>
    <name evidence="1" type="ORF">MWN33_10175</name>
</gene>
<evidence type="ECO:0000313" key="2">
    <source>
        <dbReference type="Proteomes" id="UP001202867"/>
    </source>
</evidence>
<keyword evidence="2" id="KW-1185">Reference proteome</keyword>
<sequence>MTTNSEDRARAVCAVDAKLASVPTQLIPALVERLWPVAALEINGGLVDPDLPRPPDLVERISEYRLLKR</sequence>